<keyword evidence="2" id="KW-1185">Reference proteome</keyword>
<organism evidence="1 2">
    <name type="scientific">Portunus trituberculatus</name>
    <name type="common">Swimming crab</name>
    <name type="synonym">Neptunus trituberculatus</name>
    <dbReference type="NCBI Taxonomy" id="210409"/>
    <lineage>
        <taxon>Eukaryota</taxon>
        <taxon>Metazoa</taxon>
        <taxon>Ecdysozoa</taxon>
        <taxon>Arthropoda</taxon>
        <taxon>Crustacea</taxon>
        <taxon>Multicrustacea</taxon>
        <taxon>Malacostraca</taxon>
        <taxon>Eumalacostraca</taxon>
        <taxon>Eucarida</taxon>
        <taxon>Decapoda</taxon>
        <taxon>Pleocyemata</taxon>
        <taxon>Brachyura</taxon>
        <taxon>Eubrachyura</taxon>
        <taxon>Portunoidea</taxon>
        <taxon>Portunidae</taxon>
        <taxon>Portuninae</taxon>
        <taxon>Portunus</taxon>
    </lineage>
</organism>
<protein>
    <submittedName>
        <fullName evidence="1">Uncharacterized protein</fullName>
    </submittedName>
</protein>
<reference evidence="1 2" key="1">
    <citation type="submission" date="2019-05" db="EMBL/GenBank/DDBJ databases">
        <title>Another draft genome of Portunus trituberculatus and its Hox gene families provides insights of decapod evolution.</title>
        <authorList>
            <person name="Jeong J.-H."/>
            <person name="Song I."/>
            <person name="Kim S."/>
            <person name="Choi T."/>
            <person name="Kim D."/>
            <person name="Ryu S."/>
            <person name="Kim W."/>
        </authorList>
    </citation>
    <scope>NUCLEOTIDE SEQUENCE [LARGE SCALE GENOMIC DNA]</scope>
    <source>
        <tissue evidence="1">Muscle</tissue>
    </source>
</reference>
<name>A0A5B7JAA8_PORTR</name>
<evidence type="ECO:0000313" key="2">
    <source>
        <dbReference type="Proteomes" id="UP000324222"/>
    </source>
</evidence>
<dbReference type="Proteomes" id="UP000324222">
    <property type="component" value="Unassembled WGS sequence"/>
</dbReference>
<proteinExistence type="predicted"/>
<evidence type="ECO:0000313" key="1">
    <source>
        <dbReference type="EMBL" id="MPC91403.1"/>
    </source>
</evidence>
<dbReference type="EMBL" id="VSRR010087640">
    <property type="protein sequence ID" value="MPC91403.1"/>
    <property type="molecule type" value="Genomic_DNA"/>
</dbReference>
<dbReference type="AlphaFoldDB" id="A0A5B7JAA8"/>
<comment type="caution">
    <text evidence="1">The sequence shown here is derived from an EMBL/GenBank/DDBJ whole genome shotgun (WGS) entry which is preliminary data.</text>
</comment>
<sequence>MAMLAALVVMYGITKSVVGGTIIKATLGKNSDVPFAVKRRVFDVTFMFTLLYGCESWLGADDPLMYAIQVQ</sequence>
<accession>A0A5B7JAA8</accession>
<gene>
    <name evidence="1" type="ORF">E2C01_086438</name>
</gene>